<accession>A0A426Y2E2</accession>
<proteinExistence type="predicted"/>
<dbReference type="AlphaFoldDB" id="A0A426Y2E2"/>
<comment type="caution">
    <text evidence="1">The sequence shown here is derived from an EMBL/GenBank/DDBJ whole genome shotgun (WGS) entry which is preliminary data.</text>
</comment>
<name>A0A426Y2E2_ENSVE</name>
<dbReference type="Proteomes" id="UP000287651">
    <property type="component" value="Unassembled WGS sequence"/>
</dbReference>
<sequence length="144" mass="15496">MPPCLLSGHCWFRPVCASPPTVVSAQRWSLVGWEEPSGPAWEVGCWSGGAQVGGKCFSSGRPLIPVRRSGRVGSQRDPSDDQVSLVVDFAIPPLRRGAWAFIAIVIGYPYLKPLSSLLLIIPLHLTTSFVVLAARRALAAGGYR</sequence>
<reference evidence="1 2" key="1">
    <citation type="journal article" date="2014" name="Agronomy (Basel)">
        <title>A Draft Genome Sequence for Ensete ventricosum, the Drought-Tolerant Tree Against Hunger.</title>
        <authorList>
            <person name="Harrison J."/>
            <person name="Moore K.A."/>
            <person name="Paszkiewicz K."/>
            <person name="Jones T."/>
            <person name="Grant M."/>
            <person name="Ambacheew D."/>
            <person name="Muzemil S."/>
            <person name="Studholme D.J."/>
        </authorList>
    </citation>
    <scope>NUCLEOTIDE SEQUENCE [LARGE SCALE GENOMIC DNA]</scope>
</reference>
<feature type="non-terminal residue" evidence="1">
    <location>
        <position position="144"/>
    </location>
</feature>
<evidence type="ECO:0000313" key="1">
    <source>
        <dbReference type="EMBL" id="RRT45935.1"/>
    </source>
</evidence>
<protein>
    <submittedName>
        <fullName evidence="1">Uncharacterized protein</fullName>
    </submittedName>
</protein>
<evidence type="ECO:0000313" key="2">
    <source>
        <dbReference type="Proteomes" id="UP000287651"/>
    </source>
</evidence>
<organism evidence="1 2">
    <name type="scientific">Ensete ventricosum</name>
    <name type="common">Abyssinian banana</name>
    <name type="synonym">Musa ensete</name>
    <dbReference type="NCBI Taxonomy" id="4639"/>
    <lineage>
        <taxon>Eukaryota</taxon>
        <taxon>Viridiplantae</taxon>
        <taxon>Streptophyta</taxon>
        <taxon>Embryophyta</taxon>
        <taxon>Tracheophyta</taxon>
        <taxon>Spermatophyta</taxon>
        <taxon>Magnoliopsida</taxon>
        <taxon>Liliopsida</taxon>
        <taxon>Zingiberales</taxon>
        <taxon>Musaceae</taxon>
        <taxon>Ensete</taxon>
    </lineage>
</organism>
<gene>
    <name evidence="1" type="ORF">B296_00037983</name>
</gene>
<dbReference type="EMBL" id="AMZH03015511">
    <property type="protein sequence ID" value="RRT45935.1"/>
    <property type="molecule type" value="Genomic_DNA"/>
</dbReference>